<name>W6ABT8_9MOLU</name>
<evidence type="ECO:0000256" key="1">
    <source>
        <dbReference type="SAM" id="Phobius"/>
    </source>
</evidence>
<dbReference type="PATRIC" id="fig|1276257.3.peg.922"/>
<dbReference type="HOGENOM" id="CLU_534102_0_0_14"/>
<keyword evidence="1" id="KW-1133">Transmembrane helix</keyword>
<accession>W6ABT8</accession>
<dbReference type="KEGG" id="ssab:SSABA_v1c09060"/>
<dbReference type="STRING" id="1276257.SSABA_v1c09060"/>
<protein>
    <submittedName>
        <fullName evidence="2">Uncharacterized protein</fullName>
    </submittedName>
</protein>
<dbReference type="AlphaFoldDB" id="W6ABT8"/>
<feature type="transmembrane region" description="Helical" evidence="1">
    <location>
        <begin position="102"/>
        <end position="127"/>
    </location>
</feature>
<evidence type="ECO:0000313" key="3">
    <source>
        <dbReference type="Proteomes" id="UP000019265"/>
    </source>
</evidence>
<feature type="transmembrane region" description="Helical" evidence="1">
    <location>
        <begin position="486"/>
        <end position="504"/>
    </location>
</feature>
<organism evidence="2 3">
    <name type="scientific">Spiroplasma sabaudiense Ar-1343</name>
    <dbReference type="NCBI Taxonomy" id="1276257"/>
    <lineage>
        <taxon>Bacteria</taxon>
        <taxon>Bacillati</taxon>
        <taxon>Mycoplasmatota</taxon>
        <taxon>Mollicutes</taxon>
        <taxon>Entomoplasmatales</taxon>
        <taxon>Spiroplasmataceae</taxon>
        <taxon>Spiroplasma</taxon>
    </lineage>
</organism>
<dbReference type="EMBL" id="CP006934">
    <property type="protein sequence ID" value="AHI54305.1"/>
    <property type="molecule type" value="Genomic_DNA"/>
</dbReference>
<evidence type="ECO:0000313" key="2">
    <source>
        <dbReference type="EMBL" id="AHI54305.1"/>
    </source>
</evidence>
<dbReference type="OrthoDB" id="8249241at2"/>
<keyword evidence="1" id="KW-0472">Membrane</keyword>
<sequence>MKNNFFGLLKTISAGCLKNVPIILLSVLTILINLITGIVIVYYANVYWEAYVSWFSIISNALVSIFLAISVVYFATKLLSDDKNNGIISLEKRFGFNNKSIYFTRIFILYAYLSFLLGTILVLNGVFYAAVPQKEIYYQVFIAKLGWYFIFALMMATFSVVFNLLIANSLSSVISISISFLTLFFILSFSQLVPEGKVNIKNEEYYDFETIELGSQIYKVTEINKVFEQSDLAKKIVSQGKEVEENLISEMDFDRVDGFLFGPALWFDGNKNGFQILDDYPEYEDYNNLINYFHNLFEKSYNVKIQYSDLYEFNYGTEKFEPNQLIKFLKNNNKKPEYLFINDLMEVYFTNFYLQNSSIKWTSYWRMGDYGSQIKEGYHSAAELLFFKALNHSIQIQQTEFKKIEVDIMNQIYSKNRMQNLFNPLMQLTNMWYGRMYCDDVYYDYFYRQYEPVNSKIDFKVKSKINPQTQKTEYYFVKNPILEFTYIFYTLLFFGTNLIFFFYFNKKSNV</sequence>
<feature type="transmembrane region" description="Helical" evidence="1">
    <location>
        <begin position="50"/>
        <end position="75"/>
    </location>
</feature>
<keyword evidence="1" id="KW-0812">Transmembrane</keyword>
<keyword evidence="3" id="KW-1185">Reference proteome</keyword>
<gene>
    <name evidence="2" type="ORF">SSABA_v1c09060</name>
</gene>
<dbReference type="Proteomes" id="UP000019265">
    <property type="component" value="Chromosome"/>
</dbReference>
<feature type="transmembrane region" description="Helical" evidence="1">
    <location>
        <begin position="20"/>
        <end position="44"/>
    </location>
</feature>
<reference evidence="2 3" key="1">
    <citation type="journal article" date="2014" name="Genome Biol. Evol.">
        <title>Molecular evolution of the substrate utilization strategies and putative virulence factors in mosquito-associated Spiroplasma species.</title>
        <authorList>
            <person name="Chang T.H."/>
            <person name="Lo W.S."/>
            <person name="Ku C."/>
            <person name="Chen L.L."/>
            <person name="Kuo C.H."/>
        </authorList>
    </citation>
    <scope>NUCLEOTIDE SEQUENCE [LARGE SCALE GENOMIC DNA]</scope>
    <source>
        <strain evidence="2">Ar-1343</strain>
    </source>
</reference>
<dbReference type="RefSeq" id="WP_025251441.1">
    <property type="nucleotide sequence ID" value="NZ_CP006934.1"/>
</dbReference>
<feature type="transmembrane region" description="Helical" evidence="1">
    <location>
        <begin position="173"/>
        <end position="193"/>
    </location>
</feature>
<feature type="transmembrane region" description="Helical" evidence="1">
    <location>
        <begin position="147"/>
        <end position="166"/>
    </location>
</feature>
<proteinExistence type="predicted"/>